<protein>
    <submittedName>
        <fullName evidence="2">Uncharacterized protein</fullName>
    </submittedName>
</protein>
<dbReference type="EMBL" id="JAENIK010000011">
    <property type="protein sequence ID" value="MBK1816383.1"/>
    <property type="molecule type" value="Genomic_DNA"/>
</dbReference>
<proteinExistence type="predicted"/>
<evidence type="ECO:0000256" key="1">
    <source>
        <dbReference type="SAM" id="Coils"/>
    </source>
</evidence>
<comment type="caution">
    <text evidence="2">The sequence shown here is derived from an EMBL/GenBank/DDBJ whole genome shotgun (WGS) entry which is preliminary data.</text>
</comment>
<dbReference type="RefSeq" id="WP_200351321.1">
    <property type="nucleotide sequence ID" value="NZ_BAABHZ010000006.1"/>
</dbReference>
<dbReference type="AlphaFoldDB" id="A0A934VAN6"/>
<dbReference type="Proteomes" id="UP000600139">
    <property type="component" value="Unassembled WGS sequence"/>
</dbReference>
<name>A0A934VAN6_9BACT</name>
<gene>
    <name evidence="2" type="ORF">JIN84_12220</name>
</gene>
<evidence type="ECO:0000313" key="3">
    <source>
        <dbReference type="Proteomes" id="UP000600139"/>
    </source>
</evidence>
<reference evidence="2" key="1">
    <citation type="submission" date="2021-01" db="EMBL/GenBank/DDBJ databases">
        <title>Modified the classification status of verrucomicrobia.</title>
        <authorList>
            <person name="Feng X."/>
        </authorList>
    </citation>
    <scope>NUCLEOTIDE SEQUENCE</scope>
    <source>
        <strain evidence="2">JCM 18052</strain>
    </source>
</reference>
<sequence>MIKADWETLNRVVTTESVSSRFYQLSNSAESCLLPAAALQKIWPDVCEVPADRTGSETMEVTMAALIRNRQTPPNWLFIDCLPAALLLQEIHPALHRLDVVMARVVADTSYSVPNSNKKAVDRCLSAQGFHCVLLEPERHPAFHTAIYVRSFKAHESRIDQLESELQEVKSRMESQREQICLAERQLASIKELLLPEPQ</sequence>
<accession>A0A934VAN6</accession>
<organism evidence="2 3">
    <name type="scientific">Luteolibacter yonseiensis</name>
    <dbReference type="NCBI Taxonomy" id="1144680"/>
    <lineage>
        <taxon>Bacteria</taxon>
        <taxon>Pseudomonadati</taxon>
        <taxon>Verrucomicrobiota</taxon>
        <taxon>Verrucomicrobiia</taxon>
        <taxon>Verrucomicrobiales</taxon>
        <taxon>Verrucomicrobiaceae</taxon>
        <taxon>Luteolibacter</taxon>
    </lineage>
</organism>
<keyword evidence="1" id="KW-0175">Coiled coil</keyword>
<keyword evidence="3" id="KW-1185">Reference proteome</keyword>
<feature type="coiled-coil region" evidence="1">
    <location>
        <begin position="152"/>
        <end position="179"/>
    </location>
</feature>
<evidence type="ECO:0000313" key="2">
    <source>
        <dbReference type="EMBL" id="MBK1816383.1"/>
    </source>
</evidence>